<proteinExistence type="inferred from homology"/>
<dbReference type="InterPro" id="IPR036852">
    <property type="entry name" value="Peptidase_S8/S53_dom_sf"/>
</dbReference>
<comment type="caution">
    <text evidence="9">The sequence shown here is derived from an EMBL/GenBank/DDBJ whole genome shotgun (WGS) entry which is preliminary data.</text>
</comment>
<protein>
    <submittedName>
        <fullName evidence="9">Uncharacterized protein</fullName>
    </submittedName>
</protein>
<dbReference type="SUPFAM" id="SSF52743">
    <property type="entry name" value="Subtilisin-like"/>
    <property type="match status" value="1"/>
</dbReference>
<dbReference type="InterPro" id="IPR000209">
    <property type="entry name" value="Peptidase_S8/S53_dom"/>
</dbReference>
<feature type="non-terminal residue" evidence="9">
    <location>
        <position position="1"/>
    </location>
</feature>
<dbReference type="Pfam" id="PF24476">
    <property type="entry name" value="DUF7580"/>
    <property type="match status" value="1"/>
</dbReference>
<dbReference type="Proteomes" id="UP000258309">
    <property type="component" value="Unassembled WGS sequence"/>
</dbReference>
<evidence type="ECO:0000256" key="1">
    <source>
        <dbReference type="ARBA" id="ARBA00011073"/>
    </source>
</evidence>
<dbReference type="Gene3D" id="3.40.50.200">
    <property type="entry name" value="Peptidase S8/S53 domain"/>
    <property type="match status" value="1"/>
</dbReference>
<keyword evidence="2 5" id="KW-0645">Protease</keyword>
<dbReference type="CDD" id="cd00306">
    <property type="entry name" value="Peptidases_S8_S53"/>
    <property type="match status" value="1"/>
</dbReference>
<keyword evidence="4 5" id="KW-0720">Serine protease</keyword>
<reference evidence="9 10" key="1">
    <citation type="submission" date="2018-05" db="EMBL/GenBank/DDBJ databases">
        <title>Draft genome sequence of Scytalidium lignicola DSM 105466, a ubiquitous saprotrophic fungus.</title>
        <authorList>
            <person name="Buettner E."/>
            <person name="Gebauer A.M."/>
            <person name="Hofrichter M."/>
            <person name="Liers C."/>
            <person name="Kellner H."/>
        </authorList>
    </citation>
    <scope>NUCLEOTIDE SEQUENCE [LARGE SCALE GENOMIC DNA]</scope>
    <source>
        <strain evidence="9 10">DSM 105466</strain>
    </source>
</reference>
<dbReference type="AlphaFoldDB" id="A0A3E2GRH1"/>
<evidence type="ECO:0000256" key="3">
    <source>
        <dbReference type="ARBA" id="ARBA00022801"/>
    </source>
</evidence>
<feature type="domain" description="Peptidase S8/S53" evidence="7">
    <location>
        <begin position="692"/>
        <end position="923"/>
    </location>
</feature>
<dbReference type="PANTHER" id="PTHR43399">
    <property type="entry name" value="SUBTILISIN-RELATED"/>
    <property type="match status" value="1"/>
</dbReference>
<dbReference type="InterPro" id="IPR051048">
    <property type="entry name" value="Peptidase_S8/S53_subtilisin"/>
</dbReference>
<dbReference type="InterPro" id="IPR056002">
    <property type="entry name" value="DUF7580"/>
</dbReference>
<organism evidence="9 10">
    <name type="scientific">Scytalidium lignicola</name>
    <name type="common">Hyphomycete</name>
    <dbReference type="NCBI Taxonomy" id="5539"/>
    <lineage>
        <taxon>Eukaryota</taxon>
        <taxon>Fungi</taxon>
        <taxon>Dikarya</taxon>
        <taxon>Ascomycota</taxon>
        <taxon>Pezizomycotina</taxon>
        <taxon>Leotiomycetes</taxon>
        <taxon>Leotiomycetes incertae sedis</taxon>
        <taxon>Scytalidium</taxon>
    </lineage>
</organism>
<dbReference type="GO" id="GO:0004252">
    <property type="term" value="F:serine-type endopeptidase activity"/>
    <property type="evidence" value="ECO:0007669"/>
    <property type="project" value="UniProtKB-UniRule"/>
</dbReference>
<comment type="similarity">
    <text evidence="1 5">Belongs to the peptidase S8 family.</text>
</comment>
<dbReference type="PRINTS" id="PR00723">
    <property type="entry name" value="SUBTILISIN"/>
</dbReference>
<sequence length="1002" mass="113369">MQPSSNESAYLQIFRSVRPLFASDIPWAVEQGSKDDISARSDIKFYGALMKVCMGEFPAYTQQEHFATLDTFALFIAHDLQQFLFILQDLIDDKIKDEIVISASNDIDERFLKLKILDQKLQSLTSGEFNAQDYFCFLRVHQNPANLKKVVEGVMKLNDRLTTEMSKRGPDATYVPKTRTDTTSTTSTSWLETNFNPSFWSSSHRLFRALVHNLSQCKFPRHSAMLKLKGMQHPKPQDHDAEFNILLSFCPKQDLWQETLCHVRYQNPTASELESLDITPFENVCETVQMAKNYEQLPHIFVYEGGLWVECHDYEPLYPKAAPTMTLAKLIDCGSLKGLRDFQLKDRWILALTLAKSLLQLHNGPWLQTLWTSENLFFYVRRSQQGVLPKAACIEMYLEKYPLLLSFGQFLLELAIGEKLPATKTGDGVPSQYLTLKKNFNKLKGSLSTYYAQAIEGCLKFHLWLKHEEGSDEDIRIRSAIFKRIIEPLEKNLQIFINNPTPVEGRKSMTSSSGLSSRSPSHRDLYLDLPEILEDKSPRQLLGTLPYRDVEISLPPAVENLGSDNSQLTGVSCYNSNAPCASALADDKCRIETVTPAENIQLWSQGMEEKNIDRKVSVSITTKSAQLDCTQIQDDASMGTEPDSGGQRGVLLGAFDTKKPDTQEYTSPQWPDTFKELFQLYSRQFQEMDSDKPVKVAILDTGIDLLHPDFQRPRSNFKQRGINPVDRELNQIDRIRGWKNFCNDRSDIQDVADIDGHGTHVAGIILQLAPRAELYIARVCEGDENYGRTAQNQAINMSNSKRKQSAQMKKVDPSRVEKVLKKARENSIAVFAAASNSGNHGPAAWPARDFERAICVHSSNDYGTKSSDFTPEAYSETINFMAIGENVCSHWPTSKGGGFRKMSGTSTATAVATAIAALLLAFTQQSICEKKKKEVEKEMGLGIRELPRMRALLKCICKVVGEYYWIQPQLLWADYSPTEKQRDDPTAAINYAWSKIREALRK</sequence>
<dbReference type="Pfam" id="PF00082">
    <property type="entry name" value="Peptidase_S8"/>
    <property type="match status" value="1"/>
</dbReference>
<evidence type="ECO:0000256" key="4">
    <source>
        <dbReference type="ARBA" id="ARBA00022825"/>
    </source>
</evidence>
<keyword evidence="3 5" id="KW-0378">Hydrolase</keyword>
<dbReference type="EMBL" id="NCSJ02000627">
    <property type="protein sequence ID" value="RFU23755.1"/>
    <property type="molecule type" value="Genomic_DNA"/>
</dbReference>
<evidence type="ECO:0000313" key="10">
    <source>
        <dbReference type="Proteomes" id="UP000258309"/>
    </source>
</evidence>
<evidence type="ECO:0000256" key="5">
    <source>
        <dbReference type="PROSITE-ProRule" id="PRU01240"/>
    </source>
</evidence>
<dbReference type="STRING" id="5539.A0A3E2GRH1"/>
<evidence type="ECO:0000313" key="9">
    <source>
        <dbReference type="EMBL" id="RFU23755.1"/>
    </source>
</evidence>
<evidence type="ECO:0000259" key="7">
    <source>
        <dbReference type="Pfam" id="PF00082"/>
    </source>
</evidence>
<dbReference type="OMA" id="YFRAVEG"/>
<dbReference type="InterPro" id="IPR023827">
    <property type="entry name" value="Peptidase_S8_Asp-AS"/>
</dbReference>
<feature type="active site" description="Charge relay system" evidence="5">
    <location>
        <position position="757"/>
    </location>
</feature>
<evidence type="ECO:0000259" key="8">
    <source>
        <dbReference type="Pfam" id="PF24476"/>
    </source>
</evidence>
<feature type="active site" description="Charge relay system" evidence="5">
    <location>
        <position position="906"/>
    </location>
</feature>
<feature type="active site" description="Charge relay system" evidence="5">
    <location>
        <position position="700"/>
    </location>
</feature>
<evidence type="ECO:0000256" key="2">
    <source>
        <dbReference type="ARBA" id="ARBA00022670"/>
    </source>
</evidence>
<dbReference type="OrthoDB" id="206201at2759"/>
<dbReference type="InterPro" id="IPR015500">
    <property type="entry name" value="Peptidase_S8_subtilisin-rel"/>
</dbReference>
<feature type="domain" description="DUF7580" evidence="8">
    <location>
        <begin position="196"/>
        <end position="494"/>
    </location>
</feature>
<name>A0A3E2GRH1_SCYLI</name>
<feature type="non-terminal residue" evidence="9">
    <location>
        <position position="1002"/>
    </location>
</feature>
<keyword evidence="10" id="KW-1185">Reference proteome</keyword>
<dbReference type="GO" id="GO:0006508">
    <property type="term" value="P:proteolysis"/>
    <property type="evidence" value="ECO:0007669"/>
    <property type="project" value="UniProtKB-KW"/>
</dbReference>
<dbReference type="PROSITE" id="PS00136">
    <property type="entry name" value="SUBTILASE_ASP"/>
    <property type="match status" value="1"/>
</dbReference>
<accession>A0A3E2GRH1</accession>
<evidence type="ECO:0000256" key="6">
    <source>
        <dbReference type="SAM" id="MobiDB-lite"/>
    </source>
</evidence>
<feature type="region of interest" description="Disordered" evidence="6">
    <location>
        <begin position="167"/>
        <end position="187"/>
    </location>
</feature>
<gene>
    <name evidence="9" type="ORF">B7463_g12582</name>
</gene>
<dbReference type="PROSITE" id="PS51892">
    <property type="entry name" value="SUBTILASE"/>
    <property type="match status" value="1"/>
</dbReference>
<dbReference type="PANTHER" id="PTHR43399:SF4">
    <property type="entry name" value="CELL WALL-ASSOCIATED PROTEASE"/>
    <property type="match status" value="1"/>
</dbReference>